<dbReference type="InterPro" id="IPR036291">
    <property type="entry name" value="NAD(P)-bd_dom_sf"/>
</dbReference>
<dbReference type="OrthoDB" id="335726at2"/>
<feature type="domain" description="Ketoreductase" evidence="3">
    <location>
        <begin position="9"/>
        <end position="185"/>
    </location>
</feature>
<keyword evidence="5" id="KW-1185">Reference proteome</keyword>
<name>A0A1X6ZUC7_9RHOB</name>
<keyword evidence="2 4" id="KW-0560">Oxidoreductase</keyword>
<protein>
    <submittedName>
        <fullName evidence="4">Putative oxidoreductase</fullName>
        <ecNumber evidence="4">1.-.-.-</ecNumber>
    </submittedName>
</protein>
<dbReference type="Pfam" id="PF00106">
    <property type="entry name" value="adh_short"/>
    <property type="match status" value="1"/>
</dbReference>
<gene>
    <name evidence="4" type="ORF">PSM7751_03103</name>
</gene>
<reference evidence="4 5" key="1">
    <citation type="submission" date="2017-03" db="EMBL/GenBank/DDBJ databases">
        <authorList>
            <person name="Afonso C.L."/>
            <person name="Miller P.J."/>
            <person name="Scott M.A."/>
            <person name="Spackman E."/>
            <person name="Goraichik I."/>
            <person name="Dimitrov K.M."/>
            <person name="Suarez D.L."/>
            <person name="Swayne D.E."/>
        </authorList>
    </citation>
    <scope>NUCLEOTIDE SEQUENCE [LARGE SCALE GENOMIC DNA]</scope>
    <source>
        <strain evidence="4 5">CECT 7751</strain>
    </source>
</reference>
<sequence>MPSRPVKDKTYWIVGASEGLGREVAREMHRLGAKLILSARGEERLQALAEELPGSEVLPLDVTDRDAIQEAALKARHADGVIYSVGLYDPMSAQEWDATVAESIAEANFMGALRLLGQVVPGWVQRNSGHVVLIGSLAGFSGLPGAIGYGASKAALRHLGEDMYLDLQGTGVDVQVANPGFIRTRLTEKNDFTMPQIMEPKEAARHVMVLIRNPAKREVSFPRPFAWVFTKLSRCLPFGLYARIVAPGRSAEAPTAAE</sequence>
<accession>A0A1X6ZUC7</accession>
<dbReference type="SUPFAM" id="SSF51735">
    <property type="entry name" value="NAD(P)-binding Rossmann-fold domains"/>
    <property type="match status" value="1"/>
</dbReference>
<dbReference type="Proteomes" id="UP000193963">
    <property type="component" value="Unassembled WGS sequence"/>
</dbReference>
<evidence type="ECO:0000256" key="2">
    <source>
        <dbReference type="ARBA" id="ARBA00023002"/>
    </source>
</evidence>
<dbReference type="EMBL" id="FWFN01000006">
    <property type="protein sequence ID" value="SLN61629.1"/>
    <property type="molecule type" value="Genomic_DNA"/>
</dbReference>
<dbReference type="GO" id="GO:0016020">
    <property type="term" value="C:membrane"/>
    <property type="evidence" value="ECO:0007669"/>
    <property type="project" value="TreeGrafter"/>
</dbReference>
<dbReference type="RefSeq" id="WP_085889125.1">
    <property type="nucleotide sequence ID" value="NZ_FWFN01000006.1"/>
</dbReference>
<proteinExistence type="inferred from homology"/>
<dbReference type="InterPro" id="IPR002347">
    <property type="entry name" value="SDR_fam"/>
</dbReference>
<organism evidence="4 5">
    <name type="scientific">Pseudooceanicola marinus</name>
    <dbReference type="NCBI Taxonomy" id="396013"/>
    <lineage>
        <taxon>Bacteria</taxon>
        <taxon>Pseudomonadati</taxon>
        <taxon>Pseudomonadota</taxon>
        <taxon>Alphaproteobacteria</taxon>
        <taxon>Rhodobacterales</taxon>
        <taxon>Paracoccaceae</taxon>
        <taxon>Pseudooceanicola</taxon>
    </lineage>
</organism>
<evidence type="ECO:0000313" key="5">
    <source>
        <dbReference type="Proteomes" id="UP000193963"/>
    </source>
</evidence>
<dbReference type="InterPro" id="IPR057326">
    <property type="entry name" value="KR_dom"/>
</dbReference>
<dbReference type="PANTHER" id="PTHR44196:SF1">
    <property type="entry name" value="DEHYDROGENASE_REDUCTASE SDR FAMILY MEMBER 7B"/>
    <property type="match status" value="1"/>
</dbReference>
<dbReference type="PANTHER" id="PTHR44196">
    <property type="entry name" value="DEHYDROGENASE/REDUCTASE SDR FAMILY MEMBER 7B"/>
    <property type="match status" value="1"/>
</dbReference>
<evidence type="ECO:0000256" key="1">
    <source>
        <dbReference type="ARBA" id="ARBA00006484"/>
    </source>
</evidence>
<dbReference type="EC" id="1.-.-.-" evidence="4"/>
<dbReference type="AlphaFoldDB" id="A0A1X6ZUC7"/>
<dbReference type="Gene3D" id="3.40.50.720">
    <property type="entry name" value="NAD(P)-binding Rossmann-like Domain"/>
    <property type="match status" value="1"/>
</dbReference>
<dbReference type="SMART" id="SM00822">
    <property type="entry name" value="PKS_KR"/>
    <property type="match status" value="1"/>
</dbReference>
<evidence type="ECO:0000313" key="4">
    <source>
        <dbReference type="EMBL" id="SLN61629.1"/>
    </source>
</evidence>
<dbReference type="GO" id="GO:0016491">
    <property type="term" value="F:oxidoreductase activity"/>
    <property type="evidence" value="ECO:0007669"/>
    <property type="project" value="UniProtKB-KW"/>
</dbReference>
<comment type="similarity">
    <text evidence="1">Belongs to the short-chain dehydrogenases/reductases (SDR) family.</text>
</comment>
<dbReference type="PRINTS" id="PR00081">
    <property type="entry name" value="GDHRDH"/>
</dbReference>
<evidence type="ECO:0000259" key="3">
    <source>
        <dbReference type="SMART" id="SM00822"/>
    </source>
</evidence>